<keyword evidence="6" id="KW-0998">Cell outer membrane</keyword>
<evidence type="ECO:0000256" key="5">
    <source>
        <dbReference type="ARBA" id="ARBA00023136"/>
    </source>
</evidence>
<keyword evidence="10" id="KW-1185">Reference proteome</keyword>
<accession>A0A2Z6INZ4</accession>
<comment type="subcellular location">
    <subcellularLocation>
        <location evidence="1">Membrane</location>
    </subcellularLocation>
</comment>
<organism evidence="9 10">
    <name type="scientific">Acidithiobacillus ferridurans</name>
    <dbReference type="NCBI Taxonomy" id="1232575"/>
    <lineage>
        <taxon>Bacteria</taxon>
        <taxon>Pseudomonadati</taxon>
        <taxon>Pseudomonadota</taxon>
        <taxon>Acidithiobacillia</taxon>
        <taxon>Acidithiobacillales</taxon>
        <taxon>Acidithiobacillaceae</taxon>
        <taxon>Acidithiobacillus</taxon>
    </lineage>
</organism>
<protein>
    <submittedName>
        <fullName evidence="9">Translocation and assembly module TamA</fullName>
    </submittedName>
</protein>
<dbReference type="GO" id="GO:0009306">
    <property type="term" value="P:protein secretion"/>
    <property type="evidence" value="ECO:0007669"/>
    <property type="project" value="TreeGrafter"/>
</dbReference>
<keyword evidence="5" id="KW-0472">Membrane</keyword>
<dbReference type="PANTHER" id="PTHR12815:SF47">
    <property type="entry name" value="TRANSLOCATION AND ASSEMBLY MODULE SUBUNIT TAMA"/>
    <property type="match status" value="1"/>
</dbReference>
<gene>
    <name evidence="9" type="ORF">AFERRID_29530</name>
</gene>
<dbReference type="GO" id="GO:0097347">
    <property type="term" value="C:TAM protein secretion complex"/>
    <property type="evidence" value="ECO:0007669"/>
    <property type="project" value="TreeGrafter"/>
</dbReference>
<evidence type="ECO:0000256" key="6">
    <source>
        <dbReference type="ARBA" id="ARBA00023237"/>
    </source>
</evidence>
<name>A0A2Z6INZ4_ACIFI</name>
<evidence type="ECO:0000256" key="4">
    <source>
        <dbReference type="ARBA" id="ARBA00022729"/>
    </source>
</evidence>
<evidence type="ECO:0000256" key="1">
    <source>
        <dbReference type="ARBA" id="ARBA00004370"/>
    </source>
</evidence>
<evidence type="ECO:0000259" key="8">
    <source>
        <dbReference type="Pfam" id="PF07244"/>
    </source>
</evidence>
<dbReference type="EMBL" id="AP018795">
    <property type="protein sequence ID" value="BBF66735.1"/>
    <property type="molecule type" value="Genomic_DNA"/>
</dbReference>
<dbReference type="Proteomes" id="UP000280188">
    <property type="component" value="Chromosome"/>
</dbReference>
<dbReference type="PANTHER" id="PTHR12815">
    <property type="entry name" value="SORTING AND ASSEMBLY MACHINERY SAMM50 PROTEIN FAMILY MEMBER"/>
    <property type="match status" value="1"/>
</dbReference>
<dbReference type="Pfam" id="PF01103">
    <property type="entry name" value="Omp85"/>
    <property type="match status" value="1"/>
</dbReference>
<dbReference type="GO" id="GO:0009279">
    <property type="term" value="C:cell outer membrane"/>
    <property type="evidence" value="ECO:0007669"/>
    <property type="project" value="TreeGrafter"/>
</dbReference>
<feature type="domain" description="Bacterial surface antigen (D15)" evidence="7">
    <location>
        <begin position="325"/>
        <end position="615"/>
    </location>
</feature>
<feature type="domain" description="POTRA" evidence="8">
    <location>
        <begin position="225"/>
        <end position="296"/>
    </location>
</feature>
<proteinExistence type="predicted"/>
<reference evidence="9 10" key="1">
    <citation type="journal article" date="2018" name="Microbiol. Resour. Announc.">
        <title>Complete Genome Sequence of Acidithiobacillus ferridurans JCM 18981.</title>
        <authorList>
            <person name="Miyauchi T."/>
            <person name="Kouzuma A."/>
            <person name="Abe T."/>
            <person name="Watanabe K."/>
        </authorList>
    </citation>
    <scope>NUCLEOTIDE SEQUENCE [LARGE SCALE GENOMIC DNA]</scope>
    <source>
        <strain evidence="10">ATCC 33020 / DSM 29468 / JCM 18981 / 11Fe</strain>
    </source>
</reference>
<dbReference type="RefSeq" id="WP_126605609.1">
    <property type="nucleotide sequence ID" value="NZ_AP018795.1"/>
</dbReference>
<keyword evidence="3" id="KW-0812">Transmembrane</keyword>
<dbReference type="AlphaFoldDB" id="A0A2Z6INZ4"/>
<evidence type="ECO:0000313" key="10">
    <source>
        <dbReference type="Proteomes" id="UP000280188"/>
    </source>
</evidence>
<dbReference type="Pfam" id="PF07244">
    <property type="entry name" value="POTRA"/>
    <property type="match status" value="1"/>
</dbReference>
<evidence type="ECO:0000256" key="3">
    <source>
        <dbReference type="ARBA" id="ARBA00022692"/>
    </source>
</evidence>
<evidence type="ECO:0000313" key="9">
    <source>
        <dbReference type="EMBL" id="BBF66735.1"/>
    </source>
</evidence>
<dbReference type="InterPro" id="IPR039910">
    <property type="entry name" value="D15-like"/>
</dbReference>
<evidence type="ECO:0000256" key="2">
    <source>
        <dbReference type="ARBA" id="ARBA00022452"/>
    </source>
</evidence>
<sequence length="618" mass="67933">MALLLFWTTSETAGGFLGSVRGDRSAKQGRPRDLLRGLWLAGLAVSLLYGGMANADDVTFIVKGVSKPLEVNLVRALPPAVIGSQADRLEEAEMAAGLRLKDALEAYGYYGATWTKSSKHIAAGKVLVTFSVTPGRPILVRKIDLKSTGDGSKLPALQKLFARFPLHKKEVLNQVIYEDWKGNLLSLLTARGYAQASYSRHEILIDRDQFWADIYLWLNTGPRFRVGDINITGARHYPRWFIQRYISFKTGDWYSPKALAVTQSNLRNADRFSDISVHGDLGKSKNNAIPVSVNLKSMPGQHLKIGAGYSTDIGPNAAIIYDNYNAFEQAQHVRVSILAAQLNRNASITYSWPVGARLGSEYIAQGSYQNQNLTAYNANEILASAGRQWSLRSDNSLGKGETIEALVNFEDANYNVAGQFNTSLYIYPSVQYSIQNFRNILRPIAGYTLTARIEGASKVWGSDANFIRFSTQGEWRKRLGQNWVLGTRAKLGAMWLNGSIGELPPNLRFFAGGQNSLPGYAYQSQGPLAANGAVEGGRLLAVGGFDIQRFVAKNWAVVAFYDVGNAFNSWSSFHALQDVGLGVRWYSPVGPIRFDLAHPLVAPQTPAVRVAFSVGFSL</sequence>
<dbReference type="Gene3D" id="2.40.160.50">
    <property type="entry name" value="membrane protein fhac: a member of the omp85/tpsb transporter family"/>
    <property type="match status" value="1"/>
</dbReference>
<dbReference type="InterPro" id="IPR000184">
    <property type="entry name" value="Bac_surfAg_D15"/>
</dbReference>
<keyword evidence="4" id="KW-0732">Signal</keyword>
<dbReference type="KEGG" id="afj:AFERRID_29530"/>
<dbReference type="InterPro" id="IPR010827">
    <property type="entry name" value="BamA/TamA_POTRA"/>
</dbReference>
<dbReference type="Gene3D" id="3.10.20.310">
    <property type="entry name" value="membrane protein fhac"/>
    <property type="match status" value="3"/>
</dbReference>
<evidence type="ECO:0000259" key="7">
    <source>
        <dbReference type="Pfam" id="PF01103"/>
    </source>
</evidence>
<keyword evidence="2" id="KW-1134">Transmembrane beta strand</keyword>